<sequence>MFIGIKTPNAESCTIHYRDIGDYLTREEKLAIVEHGSAESIEWEKIIPNNHGDWVNQRSAEFETWPVLGDKKPSAPRIFKVYGAGLKTGRDAWCYSMHKTTLIHNITRFLGTYESARRDFRI</sequence>
<organism evidence="2 3">
    <name type="scientific">Corynebacterium marambiense</name>
    <dbReference type="NCBI Taxonomy" id="2765364"/>
    <lineage>
        <taxon>Bacteria</taxon>
        <taxon>Bacillati</taxon>
        <taxon>Actinomycetota</taxon>
        <taxon>Actinomycetes</taxon>
        <taxon>Mycobacteriales</taxon>
        <taxon>Corynebacteriaceae</taxon>
        <taxon>Corynebacterium</taxon>
    </lineage>
</organism>
<evidence type="ECO:0000313" key="3">
    <source>
        <dbReference type="Proteomes" id="UP000625574"/>
    </source>
</evidence>
<dbReference type="Proteomes" id="UP000625574">
    <property type="component" value="Unassembled WGS sequence"/>
</dbReference>
<name>A0ABS0VYT5_9CORY</name>
<comment type="caution">
    <text evidence="2">The sequence shown here is derived from an EMBL/GenBank/DDBJ whole genome shotgun (WGS) entry which is preliminary data.</text>
</comment>
<evidence type="ECO:0000259" key="1">
    <source>
        <dbReference type="Pfam" id="PF18135"/>
    </source>
</evidence>
<evidence type="ECO:0000313" key="2">
    <source>
        <dbReference type="EMBL" id="MBI9001596.1"/>
    </source>
</evidence>
<feature type="domain" description="Type ISP restriction-modification enzyme LLaBIII C-terminal specificity" evidence="1">
    <location>
        <begin position="78"/>
        <end position="119"/>
    </location>
</feature>
<gene>
    <name evidence="2" type="ORF">JDV76_11585</name>
</gene>
<dbReference type="Pfam" id="PF18135">
    <property type="entry name" value="Type_ISP_C"/>
    <property type="match status" value="1"/>
</dbReference>
<proteinExistence type="predicted"/>
<reference evidence="2 3" key="1">
    <citation type="submission" date="2020-12" db="EMBL/GenBank/DDBJ databases">
        <title>Genome public.</title>
        <authorList>
            <person name="Sun Q."/>
        </authorList>
    </citation>
    <scope>NUCLEOTIDE SEQUENCE [LARGE SCALE GENOMIC DNA]</scope>
    <source>
        <strain evidence="2 3">CCM 8864</strain>
    </source>
</reference>
<dbReference type="InterPro" id="IPR041635">
    <property type="entry name" value="Type_ISP_LLaBIII_C"/>
</dbReference>
<keyword evidence="3" id="KW-1185">Reference proteome</keyword>
<protein>
    <recommendedName>
        <fullName evidence="1">Type ISP restriction-modification enzyme LLaBIII C-terminal specificity domain-containing protein</fullName>
    </recommendedName>
</protein>
<accession>A0ABS0VYT5</accession>
<dbReference type="EMBL" id="JAEIOT010000016">
    <property type="protein sequence ID" value="MBI9001596.1"/>
    <property type="molecule type" value="Genomic_DNA"/>
</dbReference>